<keyword evidence="1" id="KW-0472">Membrane</keyword>
<evidence type="ECO:0000313" key="2">
    <source>
        <dbReference type="EMBL" id="KKS71017.1"/>
    </source>
</evidence>
<evidence type="ECO:0000256" key="1">
    <source>
        <dbReference type="SAM" id="Phobius"/>
    </source>
</evidence>
<accession>A0A0G1BCJ0</accession>
<comment type="caution">
    <text evidence="2">The sequence shown here is derived from an EMBL/GenBank/DDBJ whole genome shotgun (WGS) entry which is preliminary data.</text>
</comment>
<dbReference type="EMBL" id="LCEJ01000007">
    <property type="protein sequence ID" value="KKS71017.1"/>
    <property type="molecule type" value="Genomic_DNA"/>
</dbReference>
<proteinExistence type="predicted"/>
<evidence type="ECO:0000313" key="3">
    <source>
        <dbReference type="Proteomes" id="UP000034785"/>
    </source>
</evidence>
<feature type="transmembrane region" description="Helical" evidence="1">
    <location>
        <begin position="41"/>
        <end position="68"/>
    </location>
</feature>
<keyword evidence="1" id="KW-1133">Transmembrane helix</keyword>
<sequence length="71" mass="7475">MIWVWAILAGIVFGAVGVYGSARWAKGMITEAGRPQDTSTVIAMGIMGGLDGFIIGFLAMFALLVLFAEPP</sequence>
<keyword evidence="1" id="KW-0812">Transmembrane</keyword>
<name>A0A0G1BCJ0_9BACT</name>
<dbReference type="Proteomes" id="UP000034785">
    <property type="component" value="Unassembled WGS sequence"/>
</dbReference>
<reference evidence="2 3" key="1">
    <citation type="journal article" date="2015" name="Nature">
        <title>rRNA introns, odd ribosomes, and small enigmatic genomes across a large radiation of phyla.</title>
        <authorList>
            <person name="Brown C.T."/>
            <person name="Hug L.A."/>
            <person name="Thomas B.C."/>
            <person name="Sharon I."/>
            <person name="Castelle C.J."/>
            <person name="Singh A."/>
            <person name="Wilkins M.J."/>
            <person name="Williams K.H."/>
            <person name="Banfield J.F."/>
        </authorList>
    </citation>
    <scope>NUCLEOTIDE SEQUENCE [LARGE SCALE GENOMIC DNA]</scope>
</reference>
<dbReference type="AlphaFoldDB" id="A0A0G1BCJ0"/>
<organism evidence="2 3">
    <name type="scientific">Candidatus Daviesbacteria bacterium GW2011_GWA2_42_7</name>
    <dbReference type="NCBI Taxonomy" id="1618425"/>
    <lineage>
        <taxon>Bacteria</taxon>
        <taxon>Candidatus Daviesiibacteriota</taxon>
    </lineage>
</organism>
<gene>
    <name evidence="2" type="ORF">UV41_C0007G0017</name>
</gene>
<protein>
    <submittedName>
        <fullName evidence="2">Uncharacterized protein</fullName>
    </submittedName>
</protein>